<gene>
    <name evidence="6" type="primary">argP</name>
    <name evidence="6" type="ORF">VST7929_01007</name>
</gene>
<evidence type="ECO:0000256" key="3">
    <source>
        <dbReference type="ARBA" id="ARBA00023125"/>
    </source>
</evidence>
<name>A0ABM8ZS57_9VIBR</name>
<dbReference type="InterPro" id="IPR036390">
    <property type="entry name" value="WH_DNA-bd_sf"/>
</dbReference>
<accession>A0ABM8ZS57</accession>
<dbReference type="EMBL" id="CAKLDI010000001">
    <property type="protein sequence ID" value="CAH0533146.1"/>
    <property type="molecule type" value="Genomic_DNA"/>
</dbReference>
<evidence type="ECO:0000256" key="4">
    <source>
        <dbReference type="ARBA" id="ARBA00023163"/>
    </source>
</evidence>
<dbReference type="CDD" id="cd05466">
    <property type="entry name" value="PBP2_LTTR_substrate"/>
    <property type="match status" value="1"/>
</dbReference>
<dbReference type="Proteomes" id="UP000838672">
    <property type="component" value="Unassembled WGS sequence"/>
</dbReference>
<dbReference type="Pfam" id="PF00126">
    <property type="entry name" value="HTH_1"/>
    <property type="match status" value="1"/>
</dbReference>
<evidence type="ECO:0000256" key="2">
    <source>
        <dbReference type="ARBA" id="ARBA00023015"/>
    </source>
</evidence>
<comment type="caution">
    <text evidence="6">The sequence shown here is derived from an EMBL/GenBank/DDBJ whole genome shotgun (WGS) entry which is preliminary data.</text>
</comment>
<dbReference type="Pfam" id="PF03466">
    <property type="entry name" value="LysR_substrate"/>
    <property type="match status" value="1"/>
</dbReference>
<organism evidence="6 7">
    <name type="scientific">Vibrio stylophorae</name>
    <dbReference type="NCBI Taxonomy" id="659351"/>
    <lineage>
        <taxon>Bacteria</taxon>
        <taxon>Pseudomonadati</taxon>
        <taxon>Pseudomonadota</taxon>
        <taxon>Gammaproteobacteria</taxon>
        <taxon>Vibrionales</taxon>
        <taxon>Vibrionaceae</taxon>
        <taxon>Vibrio</taxon>
    </lineage>
</organism>
<evidence type="ECO:0000313" key="7">
    <source>
        <dbReference type="Proteomes" id="UP000838672"/>
    </source>
</evidence>
<dbReference type="Gene3D" id="1.10.10.10">
    <property type="entry name" value="Winged helix-like DNA-binding domain superfamily/Winged helix DNA-binding domain"/>
    <property type="match status" value="1"/>
</dbReference>
<dbReference type="PANTHER" id="PTHR30126">
    <property type="entry name" value="HTH-TYPE TRANSCRIPTIONAL REGULATOR"/>
    <property type="match status" value="1"/>
</dbReference>
<dbReference type="SUPFAM" id="SSF53850">
    <property type="entry name" value="Periplasmic binding protein-like II"/>
    <property type="match status" value="1"/>
</dbReference>
<keyword evidence="4" id="KW-0804">Transcription</keyword>
<feature type="domain" description="HTH lysR-type" evidence="5">
    <location>
        <begin position="1"/>
        <end position="59"/>
    </location>
</feature>
<proteinExistence type="inferred from homology"/>
<evidence type="ECO:0000313" key="6">
    <source>
        <dbReference type="EMBL" id="CAH0533146.1"/>
    </source>
</evidence>
<dbReference type="SUPFAM" id="SSF46785">
    <property type="entry name" value="Winged helix' DNA-binding domain"/>
    <property type="match status" value="1"/>
</dbReference>
<dbReference type="PRINTS" id="PR00039">
    <property type="entry name" value="HTHLYSR"/>
</dbReference>
<reference evidence="6" key="1">
    <citation type="submission" date="2021-11" db="EMBL/GenBank/DDBJ databases">
        <authorList>
            <person name="Rodrigo-Torres L."/>
            <person name="Arahal R. D."/>
            <person name="Lucena T."/>
        </authorList>
    </citation>
    <scope>NUCLEOTIDE SEQUENCE</scope>
    <source>
        <strain evidence="6">CECT 7929</strain>
    </source>
</reference>
<keyword evidence="3" id="KW-0238">DNA-binding</keyword>
<evidence type="ECO:0000259" key="5">
    <source>
        <dbReference type="PROSITE" id="PS50931"/>
    </source>
</evidence>
<comment type="similarity">
    <text evidence="1">Belongs to the LysR transcriptional regulatory family.</text>
</comment>
<dbReference type="Gene3D" id="3.40.190.290">
    <property type="match status" value="1"/>
</dbReference>
<sequence length="304" mass="34654">MYTLEQLKIFVTVCECGSFSAAARKLKRAQSGVSQAVANLEIEIDQQLFHRDKNKPELTVSGRALLPVVRAILHQQHYFEQKIESIASDHEQELVIAVDESLVDDSLIALFADLAAHFPNTDFDLVSASTFEVDEMVRQGRAQIGIHYVGGDLKDAVDFFLLGQAKFVNISAPQHPLAQFAQVTDSDLKRYRQCVHRDAQHHELWFTYAISNAKWYANSHENVVALVVQNVGWANVPERHAKKLLSQKKLVRLPVVHERDGWLTHVGCSISRRCVNGPVLRHLLAQLQQYRFEHDHWQKQSHKK</sequence>
<dbReference type="RefSeq" id="WP_237465404.1">
    <property type="nucleotide sequence ID" value="NZ_CAKLDI010000001.1"/>
</dbReference>
<dbReference type="InterPro" id="IPR000847">
    <property type="entry name" value="LysR_HTH_N"/>
</dbReference>
<keyword evidence="7" id="KW-1185">Reference proteome</keyword>
<dbReference type="PANTHER" id="PTHR30126:SF91">
    <property type="entry name" value="LYSR FAMILY TRANSCRIPTIONAL REGULATOR"/>
    <property type="match status" value="1"/>
</dbReference>
<keyword evidence="2" id="KW-0805">Transcription regulation</keyword>
<dbReference type="PROSITE" id="PS50931">
    <property type="entry name" value="HTH_LYSR"/>
    <property type="match status" value="1"/>
</dbReference>
<dbReference type="InterPro" id="IPR005119">
    <property type="entry name" value="LysR_subst-bd"/>
</dbReference>
<protein>
    <submittedName>
        <fullName evidence="6">HTH-type transcriptional regulator ArgP</fullName>
    </submittedName>
</protein>
<dbReference type="InterPro" id="IPR036388">
    <property type="entry name" value="WH-like_DNA-bd_sf"/>
</dbReference>
<evidence type="ECO:0000256" key="1">
    <source>
        <dbReference type="ARBA" id="ARBA00009437"/>
    </source>
</evidence>